<accession>A0A8S5NLC8</accession>
<organism evidence="2">
    <name type="scientific">Myoviridae sp. ctW7Z6</name>
    <dbReference type="NCBI Taxonomy" id="2826661"/>
    <lineage>
        <taxon>Viruses</taxon>
        <taxon>Duplodnaviria</taxon>
        <taxon>Heunggongvirae</taxon>
        <taxon>Uroviricota</taxon>
        <taxon>Caudoviricetes</taxon>
    </lineage>
</organism>
<protein>
    <submittedName>
        <fullName evidence="2">Uncharacterized protein</fullName>
    </submittedName>
</protein>
<feature type="transmembrane region" description="Helical" evidence="1">
    <location>
        <begin position="6"/>
        <end position="23"/>
    </location>
</feature>
<proteinExistence type="predicted"/>
<reference evidence="2" key="1">
    <citation type="journal article" date="2021" name="Proc. Natl. Acad. Sci. U.S.A.">
        <title>A Catalog of Tens of Thousands of Viruses from Human Metagenomes Reveals Hidden Associations with Chronic Diseases.</title>
        <authorList>
            <person name="Tisza M.J."/>
            <person name="Buck C.B."/>
        </authorList>
    </citation>
    <scope>NUCLEOTIDE SEQUENCE</scope>
    <source>
        <strain evidence="2">CtW7Z6</strain>
    </source>
</reference>
<keyword evidence="1" id="KW-1133">Transmembrane helix</keyword>
<keyword evidence="1" id="KW-0812">Transmembrane</keyword>
<keyword evidence="1" id="KW-0472">Membrane</keyword>
<evidence type="ECO:0000313" key="2">
    <source>
        <dbReference type="EMBL" id="DAD95542.1"/>
    </source>
</evidence>
<dbReference type="EMBL" id="BK015194">
    <property type="protein sequence ID" value="DAD95542.1"/>
    <property type="molecule type" value="Genomic_DNA"/>
</dbReference>
<evidence type="ECO:0000256" key="1">
    <source>
        <dbReference type="SAM" id="Phobius"/>
    </source>
</evidence>
<sequence>MAIINTLAIVLVIGAVFVLWAICKLQDKD</sequence>
<name>A0A8S5NLC8_9CAUD</name>